<keyword evidence="16" id="KW-0802">TPR repeat</keyword>
<dbReference type="SUPFAM" id="SSF48452">
    <property type="entry name" value="TPR-like"/>
    <property type="match status" value="2"/>
</dbReference>
<dbReference type="SMART" id="SM00028">
    <property type="entry name" value="TPR"/>
    <property type="match status" value="5"/>
</dbReference>
<keyword evidence="13 18" id="KW-0472">Membrane</keyword>
<proteinExistence type="predicted"/>
<comment type="caution">
    <text evidence="22">The sequence shown here is derived from an EMBL/GenBank/DDBJ whole genome shotgun (WGS) entry which is preliminary data.</text>
</comment>
<evidence type="ECO:0000256" key="18">
    <source>
        <dbReference type="SAM" id="Phobius"/>
    </source>
</evidence>
<dbReference type="InterPro" id="IPR036097">
    <property type="entry name" value="HisK_dim/P_sf"/>
</dbReference>
<evidence type="ECO:0000256" key="1">
    <source>
        <dbReference type="ARBA" id="ARBA00000085"/>
    </source>
</evidence>
<organism evidence="22 23">
    <name type="scientific">Pseudoalteromonas caenipelagi</name>
    <dbReference type="NCBI Taxonomy" id="2726988"/>
    <lineage>
        <taxon>Bacteria</taxon>
        <taxon>Pseudomonadati</taxon>
        <taxon>Pseudomonadota</taxon>
        <taxon>Gammaproteobacteria</taxon>
        <taxon>Alteromonadales</taxon>
        <taxon>Pseudoalteromonadaceae</taxon>
        <taxon>Pseudoalteromonas</taxon>
    </lineage>
</organism>
<dbReference type="Proteomes" id="UP000586305">
    <property type="component" value="Unassembled WGS sequence"/>
</dbReference>
<dbReference type="Gene3D" id="3.40.50.2300">
    <property type="match status" value="1"/>
</dbReference>
<dbReference type="CDD" id="cd17546">
    <property type="entry name" value="REC_hyHK_CKI1_RcsC-like"/>
    <property type="match status" value="1"/>
</dbReference>
<dbReference type="InterPro" id="IPR008207">
    <property type="entry name" value="Sig_transdc_His_kin_Hpt_dom"/>
</dbReference>
<keyword evidence="17" id="KW-0175">Coiled coil</keyword>
<dbReference type="InterPro" id="IPR036890">
    <property type="entry name" value="HATPase_C_sf"/>
</dbReference>
<evidence type="ECO:0000256" key="10">
    <source>
        <dbReference type="ARBA" id="ARBA00022840"/>
    </source>
</evidence>
<evidence type="ECO:0000256" key="7">
    <source>
        <dbReference type="ARBA" id="ARBA00022679"/>
    </source>
</evidence>
<keyword evidence="4" id="KW-1003">Cell membrane</keyword>
<evidence type="ECO:0000256" key="13">
    <source>
        <dbReference type="ARBA" id="ARBA00023136"/>
    </source>
</evidence>
<dbReference type="RefSeq" id="WP_171628009.1">
    <property type="nucleotide sequence ID" value="NZ_JABBPG010000014.1"/>
</dbReference>
<dbReference type="Gene3D" id="1.10.287.130">
    <property type="match status" value="1"/>
</dbReference>
<dbReference type="SUPFAM" id="SSF47384">
    <property type="entry name" value="Homodimeric domain of signal transducing histidine kinase"/>
    <property type="match status" value="1"/>
</dbReference>
<feature type="domain" description="HPt" evidence="21">
    <location>
        <begin position="848"/>
        <end position="943"/>
    </location>
</feature>
<evidence type="ECO:0000256" key="6">
    <source>
        <dbReference type="ARBA" id="ARBA00022553"/>
    </source>
</evidence>
<dbReference type="PROSITE" id="PS50110">
    <property type="entry name" value="RESPONSE_REGULATORY"/>
    <property type="match status" value="1"/>
</dbReference>
<keyword evidence="12" id="KW-0902">Two-component regulatory system</keyword>
<accession>A0A849VJI6</accession>
<dbReference type="Gene3D" id="1.25.40.10">
    <property type="entry name" value="Tetratricopeptide repeat domain"/>
    <property type="match status" value="2"/>
</dbReference>
<evidence type="ECO:0000256" key="3">
    <source>
        <dbReference type="ARBA" id="ARBA00012438"/>
    </source>
</evidence>
<dbReference type="Gene3D" id="3.30.565.10">
    <property type="entry name" value="Histidine kinase-like ATPase, C-terminal domain"/>
    <property type="match status" value="1"/>
</dbReference>
<dbReference type="EC" id="2.7.13.3" evidence="3"/>
<dbReference type="CDD" id="cd00082">
    <property type="entry name" value="HisKA"/>
    <property type="match status" value="1"/>
</dbReference>
<dbReference type="InterPro" id="IPR003594">
    <property type="entry name" value="HATPase_dom"/>
</dbReference>
<keyword evidence="10" id="KW-0067">ATP-binding</keyword>
<evidence type="ECO:0000313" key="23">
    <source>
        <dbReference type="Proteomes" id="UP000586305"/>
    </source>
</evidence>
<dbReference type="PROSITE" id="PS50005">
    <property type="entry name" value="TPR"/>
    <property type="match status" value="1"/>
</dbReference>
<evidence type="ECO:0000313" key="22">
    <source>
        <dbReference type="EMBL" id="NOU52970.1"/>
    </source>
</evidence>
<comment type="catalytic activity">
    <reaction evidence="1">
        <text>ATP + protein L-histidine = ADP + protein N-phospho-L-histidine.</text>
        <dbReference type="EC" id="2.7.13.3"/>
    </reaction>
</comment>
<keyword evidence="10" id="KW-0547">Nucleotide-binding</keyword>
<dbReference type="FunFam" id="1.10.287.130:FF:000001">
    <property type="entry name" value="Two-component sensor histidine kinase"/>
    <property type="match status" value="1"/>
</dbReference>
<dbReference type="SMART" id="SM00387">
    <property type="entry name" value="HATPase_c"/>
    <property type="match status" value="1"/>
</dbReference>
<name>A0A849VJI6_9GAMM</name>
<dbReference type="SUPFAM" id="SSF47226">
    <property type="entry name" value="Histidine-containing phosphotransfer domain, HPT domain"/>
    <property type="match status" value="1"/>
</dbReference>
<dbReference type="InterPro" id="IPR003661">
    <property type="entry name" value="HisK_dim/P_dom"/>
</dbReference>
<dbReference type="Pfam" id="PF01627">
    <property type="entry name" value="Hpt"/>
    <property type="match status" value="1"/>
</dbReference>
<feature type="modified residue" description="Phosphohistidine" evidence="14">
    <location>
        <position position="887"/>
    </location>
</feature>
<keyword evidence="6 15" id="KW-0597">Phosphoprotein</keyword>
<feature type="repeat" description="TPR" evidence="16">
    <location>
        <begin position="147"/>
        <end position="180"/>
    </location>
</feature>
<evidence type="ECO:0000256" key="15">
    <source>
        <dbReference type="PROSITE-ProRule" id="PRU00169"/>
    </source>
</evidence>
<evidence type="ECO:0000256" key="4">
    <source>
        <dbReference type="ARBA" id="ARBA00022475"/>
    </source>
</evidence>
<dbReference type="GO" id="GO:0000155">
    <property type="term" value="F:phosphorelay sensor kinase activity"/>
    <property type="evidence" value="ECO:0007669"/>
    <property type="project" value="InterPro"/>
</dbReference>
<dbReference type="Gene3D" id="1.20.120.160">
    <property type="entry name" value="HPT domain"/>
    <property type="match status" value="1"/>
</dbReference>
<gene>
    <name evidence="22" type="ORF">HG263_20930</name>
</gene>
<dbReference type="Pfam" id="PF02518">
    <property type="entry name" value="HATPase_c"/>
    <property type="match status" value="1"/>
</dbReference>
<dbReference type="Pfam" id="PF00072">
    <property type="entry name" value="Response_reg"/>
    <property type="match status" value="1"/>
</dbReference>
<dbReference type="PROSITE" id="PS50894">
    <property type="entry name" value="HPT"/>
    <property type="match status" value="1"/>
</dbReference>
<dbReference type="AlphaFoldDB" id="A0A849VJI6"/>
<evidence type="ECO:0000256" key="11">
    <source>
        <dbReference type="ARBA" id="ARBA00022989"/>
    </source>
</evidence>
<dbReference type="SUPFAM" id="SSF52172">
    <property type="entry name" value="CheY-like"/>
    <property type="match status" value="1"/>
</dbReference>
<feature type="domain" description="Histidine kinase" evidence="19">
    <location>
        <begin position="487"/>
        <end position="704"/>
    </location>
</feature>
<sequence>MLQGVFYRIVIYAILIFNIGIVCSQPSSPPTLASQISQLAELDDWHNISVRGHQLLSHPDISPELRFELLKSLAREAFKRDNFAATERYLKEIEAEHEAEPFSESYYFATKLLAINAFHQSRYTVAIELYLKALNIAIKRKQPLEQAHMHNNLGLAYVETNELSRATSHYGEAQKIYQKHGNLQDEADIMLNLSALYIRQYQFDTAQEMLDIAINYFKQLNDDYGIALANTYLGELYSKKGLNLSARHYYQAAIEYYEAENNTDQLIAQYAYLANVSIAQGNFEQAQREANFSLYYAEKINSKSGRMLGLFPLAKTLFAKGDIETALNMIEESLQLSTQFGSRYLEREELATLALIQASAGKHEDALINFTRYKNKQSEYLNENVLTKMVEYQNRIEAVELNREITELKQNQALQALQIDKREQVIWLSAMVVLSLLIAVVSLYYKQAEKNAKVELREKVAERTIELQRVADELRKANQVKNQFLANISHEIRTPLTSIIGQAEAMLNDHASNPELKVSLGVIQRQGEHLKALVSDVLDLSRIEAQRLELEYTEFSAKSLLDDISDMFYNACKVKGLDFSVKGDFDDSIMVRLDYMRLKQVLINLLGNAVKFTEQGKVGLHVSCHSSGLVFKVFDTGIGMSQEQLGRVFESFQQGDNSITRRFGGSGLGLCLSQQLTEMMDGSISVNSQLHKGSEFIVFIPCSPEHSELPSSEEQPQAVHWEYGKVLVAEDHDDNRALFQRVLEQLGLQVLAAKNGEEAVEMCLREYPDIVLMDIQMPKMDGVEALNLLHLSGFDQPVYALTANVMEHEIKAYLKSGFTGHLGKPLDRKMLIKVLQRHLSKVSEAPVMQLDMSDLALSFVATLASERASIIEFWQAQEWCYLQRACHRLSGAASTFNFVSLANTARQLENMLKTQEYKQAENLYLILCDELQYTCLSEQLDVG</sequence>
<dbReference type="Pfam" id="PF00512">
    <property type="entry name" value="HisKA"/>
    <property type="match status" value="1"/>
</dbReference>
<feature type="domain" description="Response regulatory" evidence="20">
    <location>
        <begin position="725"/>
        <end position="839"/>
    </location>
</feature>
<evidence type="ECO:0000256" key="17">
    <source>
        <dbReference type="SAM" id="Coils"/>
    </source>
</evidence>
<evidence type="ECO:0000256" key="8">
    <source>
        <dbReference type="ARBA" id="ARBA00022692"/>
    </source>
</evidence>
<feature type="modified residue" description="4-aspartylphosphate" evidence="15">
    <location>
        <position position="774"/>
    </location>
</feature>
<dbReference type="PROSITE" id="PS50109">
    <property type="entry name" value="HIS_KIN"/>
    <property type="match status" value="1"/>
</dbReference>
<dbReference type="CDD" id="cd16922">
    <property type="entry name" value="HATPase_EvgS-ArcB-TorS-like"/>
    <property type="match status" value="1"/>
</dbReference>
<evidence type="ECO:0000256" key="14">
    <source>
        <dbReference type="PROSITE-ProRule" id="PRU00110"/>
    </source>
</evidence>
<keyword evidence="9" id="KW-0418">Kinase</keyword>
<evidence type="ECO:0000256" key="5">
    <source>
        <dbReference type="ARBA" id="ARBA00022519"/>
    </source>
</evidence>
<evidence type="ECO:0000256" key="9">
    <source>
        <dbReference type="ARBA" id="ARBA00022777"/>
    </source>
</evidence>
<dbReference type="SMART" id="SM00388">
    <property type="entry name" value="HisKA"/>
    <property type="match status" value="1"/>
</dbReference>
<dbReference type="InterPro" id="IPR019734">
    <property type="entry name" value="TPR_rpt"/>
</dbReference>
<comment type="subcellular location">
    <subcellularLocation>
        <location evidence="2">Cell inner membrane</location>
        <topology evidence="2">Multi-pass membrane protein</topology>
    </subcellularLocation>
</comment>
<dbReference type="InterPro" id="IPR036641">
    <property type="entry name" value="HPT_dom_sf"/>
</dbReference>
<keyword evidence="5" id="KW-0997">Cell inner membrane</keyword>
<dbReference type="SUPFAM" id="SSF55874">
    <property type="entry name" value="ATPase domain of HSP90 chaperone/DNA topoisomerase II/histidine kinase"/>
    <property type="match status" value="1"/>
</dbReference>
<dbReference type="PANTHER" id="PTHR43047">
    <property type="entry name" value="TWO-COMPONENT HISTIDINE PROTEIN KINASE"/>
    <property type="match status" value="1"/>
</dbReference>
<feature type="transmembrane region" description="Helical" evidence="18">
    <location>
        <begin position="6"/>
        <end position="24"/>
    </location>
</feature>
<dbReference type="FunFam" id="3.30.565.10:FF:000010">
    <property type="entry name" value="Sensor histidine kinase RcsC"/>
    <property type="match status" value="1"/>
</dbReference>
<reference evidence="22 23" key="1">
    <citation type="submission" date="2020-04" db="EMBL/GenBank/DDBJ databases">
        <title>Pseudoalteromonas caenipelagi sp. nov., isolated from a tidal flat.</title>
        <authorList>
            <person name="Park S."/>
            <person name="Yoon J.-H."/>
        </authorList>
    </citation>
    <scope>NUCLEOTIDE SEQUENCE [LARGE SCALE GENOMIC DNA]</scope>
    <source>
        <strain evidence="22 23">JBTF-M23</strain>
    </source>
</reference>
<evidence type="ECO:0000256" key="2">
    <source>
        <dbReference type="ARBA" id="ARBA00004429"/>
    </source>
</evidence>
<dbReference type="InterPro" id="IPR001789">
    <property type="entry name" value="Sig_transdc_resp-reg_receiver"/>
</dbReference>
<feature type="coiled-coil region" evidence="17">
    <location>
        <begin position="382"/>
        <end position="409"/>
    </location>
</feature>
<protein>
    <recommendedName>
        <fullName evidence="3">histidine kinase</fullName>
        <ecNumber evidence="3">2.7.13.3</ecNumber>
    </recommendedName>
</protein>
<keyword evidence="8 18" id="KW-0812">Transmembrane</keyword>
<dbReference type="InterPro" id="IPR004358">
    <property type="entry name" value="Sig_transdc_His_kin-like_C"/>
</dbReference>
<dbReference type="Pfam" id="PF13424">
    <property type="entry name" value="TPR_12"/>
    <property type="match status" value="1"/>
</dbReference>
<dbReference type="SMART" id="SM00448">
    <property type="entry name" value="REC"/>
    <property type="match status" value="1"/>
</dbReference>
<dbReference type="EMBL" id="JABBPG010000014">
    <property type="protein sequence ID" value="NOU52970.1"/>
    <property type="molecule type" value="Genomic_DNA"/>
</dbReference>
<evidence type="ECO:0000259" key="19">
    <source>
        <dbReference type="PROSITE" id="PS50109"/>
    </source>
</evidence>
<evidence type="ECO:0000259" key="21">
    <source>
        <dbReference type="PROSITE" id="PS50894"/>
    </source>
</evidence>
<evidence type="ECO:0000259" key="20">
    <source>
        <dbReference type="PROSITE" id="PS50110"/>
    </source>
</evidence>
<dbReference type="InterPro" id="IPR005467">
    <property type="entry name" value="His_kinase_dom"/>
</dbReference>
<dbReference type="InterPro" id="IPR011990">
    <property type="entry name" value="TPR-like_helical_dom_sf"/>
</dbReference>
<evidence type="ECO:0000256" key="12">
    <source>
        <dbReference type="ARBA" id="ARBA00023012"/>
    </source>
</evidence>
<keyword evidence="11 18" id="KW-1133">Transmembrane helix</keyword>
<dbReference type="GO" id="GO:0005886">
    <property type="term" value="C:plasma membrane"/>
    <property type="evidence" value="ECO:0007669"/>
    <property type="project" value="UniProtKB-SubCell"/>
</dbReference>
<keyword evidence="23" id="KW-1185">Reference proteome</keyword>
<evidence type="ECO:0000256" key="16">
    <source>
        <dbReference type="PROSITE-ProRule" id="PRU00339"/>
    </source>
</evidence>
<dbReference type="PRINTS" id="PR00344">
    <property type="entry name" value="BCTRLSENSOR"/>
</dbReference>
<keyword evidence="7" id="KW-0808">Transferase</keyword>
<dbReference type="InterPro" id="IPR011006">
    <property type="entry name" value="CheY-like_superfamily"/>
</dbReference>